<dbReference type="Proteomes" id="UP000000702">
    <property type="component" value="Unassembled WGS sequence"/>
</dbReference>
<sequence length="169" mass="19600">MLNGLFLWREPRRDTLVGSPFPWDLIYFNCDNSPAVCLCFTWRFFLTKFAKDVRVLAPHFAYVENHLDTLYSLPRARIDSVFLLSLFFRAALVDTASFRMWRLPVTCSLNRVATIQYGGLAIISDHTLPHHPSSRGVSLYLPIDMFSNLKYGTFWLKEHLYPFEEASLG</sequence>
<evidence type="ECO:0000313" key="2">
    <source>
        <dbReference type="Proteomes" id="UP000000702"/>
    </source>
</evidence>
<gene>
    <name evidence="1" type="ORF">TCIL3000_0_61030</name>
</gene>
<proteinExistence type="predicted"/>
<dbReference type="EMBL" id="CAEQ01001968">
    <property type="protein sequence ID" value="CCD15620.1"/>
    <property type="molecule type" value="Genomic_DNA"/>
</dbReference>
<comment type="caution">
    <text evidence="1">The sequence shown here is derived from an EMBL/GenBank/DDBJ whole genome shotgun (WGS) entry which is preliminary data.</text>
</comment>
<organism evidence="1 2">
    <name type="scientific">Trypanosoma congolense (strain IL3000)</name>
    <dbReference type="NCBI Taxonomy" id="1068625"/>
    <lineage>
        <taxon>Eukaryota</taxon>
        <taxon>Discoba</taxon>
        <taxon>Euglenozoa</taxon>
        <taxon>Kinetoplastea</taxon>
        <taxon>Metakinetoplastina</taxon>
        <taxon>Trypanosomatida</taxon>
        <taxon>Trypanosomatidae</taxon>
        <taxon>Trypanosoma</taxon>
        <taxon>Nannomonas</taxon>
    </lineage>
</organism>
<evidence type="ECO:0000313" key="1">
    <source>
        <dbReference type="EMBL" id="CCD15620.1"/>
    </source>
</evidence>
<dbReference type="VEuPathDB" id="TriTrypDB:TcIL3000_0_61030"/>
<dbReference type="AlphaFoldDB" id="F9WEB3"/>
<protein>
    <submittedName>
        <fullName evidence="1">WGS project CAEQ00000000 data, annotated contig 2453</fullName>
    </submittedName>
</protein>
<reference evidence="2" key="1">
    <citation type="submission" date="2011-07" db="EMBL/GenBank/DDBJ databases">
        <title>Divergent evolution of antigenic variation in African trypanosomes.</title>
        <authorList>
            <person name="Jackson A.P."/>
            <person name="Berry A."/>
            <person name="Allison H.C."/>
            <person name="Burton P."/>
            <person name="Anderson J."/>
            <person name="Aslett M."/>
            <person name="Brown R."/>
            <person name="Corton N."/>
            <person name="Harris D."/>
            <person name="Hauser H."/>
            <person name="Gamble J."/>
            <person name="Gilderthorp R."/>
            <person name="McQuillan J."/>
            <person name="Quail M.A."/>
            <person name="Sanders M."/>
            <person name="Van Tonder A."/>
            <person name="Ginger M.L."/>
            <person name="Donelson J.E."/>
            <person name="Field M.C."/>
            <person name="Barry J.D."/>
            <person name="Berriman M."/>
            <person name="Hertz-Fowler C."/>
        </authorList>
    </citation>
    <scope>NUCLEOTIDE SEQUENCE [LARGE SCALE GENOMIC DNA]</scope>
    <source>
        <strain evidence="2">IL3000</strain>
    </source>
</reference>
<name>F9WEB3_TRYCI</name>
<keyword evidence="2" id="KW-1185">Reference proteome</keyword>
<accession>F9WEB3</accession>
<reference evidence="1 2" key="2">
    <citation type="journal article" date="2012" name="Proc. Natl. Acad. Sci. U.S.A.">
        <title>Antigenic diversity is generated by distinct evolutionary mechanisms in African trypanosome species.</title>
        <authorList>
            <person name="Jackson A.P."/>
            <person name="Berry A."/>
            <person name="Aslett M."/>
            <person name="Allison H.C."/>
            <person name="Burton P."/>
            <person name="Vavrova-Anderson J."/>
            <person name="Brown R."/>
            <person name="Browne H."/>
            <person name="Corton N."/>
            <person name="Hauser H."/>
            <person name="Gamble J."/>
            <person name="Gilderthorp R."/>
            <person name="Marcello L."/>
            <person name="McQuillan J."/>
            <person name="Otto T.D."/>
            <person name="Quail M.A."/>
            <person name="Sanders M.J."/>
            <person name="van Tonder A."/>
            <person name="Ginger M.L."/>
            <person name="Field M.C."/>
            <person name="Barry J.D."/>
            <person name="Hertz-Fowler C."/>
            <person name="Berriman M."/>
        </authorList>
    </citation>
    <scope>NUCLEOTIDE SEQUENCE [LARGE SCALE GENOMIC DNA]</scope>
    <source>
        <strain evidence="1 2">IL3000</strain>
    </source>
</reference>